<dbReference type="HOGENOM" id="CLU_096111_2_1_11"/>
<dbReference type="Proteomes" id="UP000013167">
    <property type="component" value="Unassembled WGS sequence"/>
</dbReference>
<reference evidence="2 3" key="1">
    <citation type="journal article" date="2013" name="ISME J.">
        <title>A metabolic model for members of the genus Tetrasphaera involved in enhanced biological phosphorus removal.</title>
        <authorList>
            <person name="Kristiansen R."/>
            <person name="Nguyen H.T.T."/>
            <person name="Saunders A.M."/>
            <person name="Nielsen J.L."/>
            <person name="Wimmer R."/>
            <person name="Le V.Q."/>
            <person name="McIlroy S.J."/>
            <person name="Petrovski S."/>
            <person name="Seviour R.J."/>
            <person name="Calteau A."/>
            <person name="Nielsen K.L."/>
            <person name="Nielsen P.H."/>
        </authorList>
    </citation>
    <scope>NUCLEOTIDE SEQUENCE [LARGE SCALE GENOMIC DNA]</scope>
    <source>
        <strain evidence="2 3">Lp2</strain>
    </source>
</reference>
<dbReference type="STRING" id="1193181.BN10_590004"/>
<sequence>MAVMDVLGVRVELPNNQPIVLLKEREGSRHLPIWIGAAEASAIAYAQQGVVPPRPLTHDLMADLLVQLGASLRRVEITELKDGAFHAVLVLSSEAGHETRVDSRSSDAIALALRAGAPIEAGESLLAEVGVTMAPEAEVEGGETGDTPSEDVLAEFKEFLDSVSPEDFETGEQRPN</sequence>
<protein>
    <recommendedName>
        <fullName evidence="1">BFN domain-containing protein</fullName>
    </recommendedName>
</protein>
<dbReference type="SUPFAM" id="SSF103256">
    <property type="entry name" value="Hypothetical protein TM0160"/>
    <property type="match status" value="1"/>
</dbReference>
<dbReference type="Gene3D" id="3.10.690.10">
    <property type="entry name" value="Bifunctional nuclease domain"/>
    <property type="match status" value="1"/>
</dbReference>
<dbReference type="RefSeq" id="WP_010850336.1">
    <property type="nucleotide sequence ID" value="NZ_HF570956.1"/>
</dbReference>
<evidence type="ECO:0000259" key="1">
    <source>
        <dbReference type="PROSITE" id="PS51658"/>
    </source>
</evidence>
<dbReference type="Pfam" id="PF02577">
    <property type="entry name" value="BFN_dom"/>
    <property type="match status" value="1"/>
</dbReference>
<proteinExistence type="predicted"/>
<accession>N0E0S2</accession>
<dbReference type="PANTHER" id="PTHR15160">
    <property type="entry name" value="VON HIPPEL-LINDAU PROTEIN"/>
    <property type="match status" value="1"/>
</dbReference>
<dbReference type="OrthoDB" id="9788698at2"/>
<dbReference type="GO" id="GO:0004518">
    <property type="term" value="F:nuclease activity"/>
    <property type="evidence" value="ECO:0007669"/>
    <property type="project" value="InterPro"/>
</dbReference>
<evidence type="ECO:0000313" key="2">
    <source>
        <dbReference type="EMBL" id="CCH70487.1"/>
    </source>
</evidence>
<dbReference type="InterPro" id="IPR036104">
    <property type="entry name" value="BFN_sf"/>
</dbReference>
<dbReference type="PANTHER" id="PTHR15160:SF1">
    <property type="entry name" value="VON HIPPEL-LINDAU DISEASE TUMOR SUPPRESSOR"/>
    <property type="match status" value="1"/>
</dbReference>
<dbReference type="InterPro" id="IPR003729">
    <property type="entry name" value="Bi_nuclease_dom"/>
</dbReference>
<keyword evidence="3" id="KW-1185">Reference proteome</keyword>
<name>N0E0S2_9MICO</name>
<organism evidence="2 3">
    <name type="scientific">Phycicoccus elongatus Lp2</name>
    <dbReference type="NCBI Taxonomy" id="1193181"/>
    <lineage>
        <taxon>Bacteria</taxon>
        <taxon>Bacillati</taxon>
        <taxon>Actinomycetota</taxon>
        <taxon>Actinomycetes</taxon>
        <taxon>Micrococcales</taxon>
        <taxon>Intrasporangiaceae</taxon>
        <taxon>Phycicoccus</taxon>
    </lineage>
</organism>
<dbReference type="eggNOG" id="COG1259">
    <property type="taxonomic scope" value="Bacteria"/>
</dbReference>
<gene>
    <name evidence="2" type="ORF">BN10_590004</name>
</gene>
<evidence type="ECO:0000313" key="3">
    <source>
        <dbReference type="Proteomes" id="UP000013167"/>
    </source>
</evidence>
<dbReference type="PROSITE" id="PS51658">
    <property type="entry name" value="BFN"/>
    <property type="match status" value="1"/>
</dbReference>
<comment type="caution">
    <text evidence="2">The sequence shown here is derived from an EMBL/GenBank/DDBJ whole genome shotgun (WGS) entry which is preliminary data.</text>
</comment>
<dbReference type="AlphaFoldDB" id="N0E0S2"/>
<dbReference type="EMBL" id="CAIZ01000129">
    <property type="protein sequence ID" value="CCH70487.1"/>
    <property type="molecule type" value="Genomic_DNA"/>
</dbReference>
<feature type="domain" description="BFN" evidence="1">
    <location>
        <begin position="1"/>
        <end position="133"/>
    </location>
</feature>